<sequence length="888" mass="98822">DSSGSPRSMSRTEFVDLAWSSVGRGSKEEYGLLFDSEEERVDWGGLSSFLLQELSDKVKNSRTRSGPRWKPVRTLTCPHRDPVQKVLYLHSLGQYLTVSKGGTVCLRDREDMSLLHTHRLQNSTVTPKDLWVTDMVLLHNVHKIAVSFTSKEVCFYDILSHQDFRCKYKLQGLIFTPWCLDYWVDPSDPDQAVLTIGDIGGQVSALYFTSAQISLFERLNVRMDSDSADIIQWDELVRGKHRSCYTVTHRAHTPAWVRKVCYLGSLEAFVSCSTQPQSSVVIGWREKESRSLRVTSFFTKRGVWDMDHHRELNLIATAGVDHQVLLWNPCVTSGPVCVLSGHTGPVTAVRFMQAEQQLISYSKDKVLCLWDISRQLCVHRLAGVFPKTQEDTHTLLLFRQAVSSDSASSVICWRVDTGQKVKQFRSCHGNAEISTMALDGTQTRLFTAGADGEVKVWDFNGRCLHRMNAGLGRSVDISQVLLLRRSVLVMGWDRMFTVFRLHSFSRSYVEPSEWKGGVQHRSDILILVRMEKKMLITPSPSLDCSLYRDAHLKVPYSFQHFAQAEPPDSCMVAVTMFSLTFLQKFGQPSVVTPASLSHFSPNFSTHAFTFVNKSLPVVVPFIDCMAASSSVILKSGVIPPEAPDFPRCPQSSSVRRERGTFSNASFFSGNISAAGSNKHSLMNSPSENGGADLVSCGGSGVVRLWNSAHSRLVGQFTAHNSDLGSIVMTVSPCGKYLVTADREGTLKTWDIQHYYLELHDGITDEPPKLLSSFRPHLDRVMHLETCLHGNRLLVLSASSDCSVALSYLHGDNVGLFGQEEQWCLERTGPLHPQQEAERKPREEGGERSPPNETLPDPGPSAGGGEGGVKDEGEDCGSIAGDSRKHSSR</sequence>
<evidence type="ECO:0008006" key="7">
    <source>
        <dbReference type="Google" id="ProtNLM"/>
    </source>
</evidence>
<feature type="compositionally biased region" description="Basic and acidic residues" evidence="4">
    <location>
        <begin position="834"/>
        <end position="846"/>
    </location>
</feature>
<protein>
    <recommendedName>
        <fullName evidence="7">WD repeat domain 49</fullName>
    </recommendedName>
</protein>
<reference evidence="5" key="1">
    <citation type="submission" date="2022-11" db="EMBL/GenBank/DDBJ databases">
        <title>Chromosome-level genome of Pogonophryne albipinna.</title>
        <authorList>
            <person name="Jo E."/>
        </authorList>
    </citation>
    <scope>NUCLEOTIDE SEQUENCE</scope>
    <source>
        <strain evidence="5">SGF0006</strain>
        <tissue evidence="5">Muscle</tissue>
    </source>
</reference>
<comment type="caution">
    <text evidence="5">The sequence shown here is derived from an EMBL/GenBank/DDBJ whole genome shotgun (WGS) entry which is preliminary data.</text>
</comment>
<evidence type="ECO:0000256" key="3">
    <source>
        <dbReference type="PROSITE-ProRule" id="PRU00221"/>
    </source>
</evidence>
<proteinExistence type="predicted"/>
<dbReference type="AlphaFoldDB" id="A0AAD6FIX7"/>
<dbReference type="InterPro" id="IPR051242">
    <property type="entry name" value="WD-EF-hand_domain"/>
</dbReference>
<feature type="non-terminal residue" evidence="5">
    <location>
        <position position="888"/>
    </location>
</feature>
<dbReference type="SUPFAM" id="SSF50978">
    <property type="entry name" value="WD40 repeat-like"/>
    <property type="match status" value="1"/>
</dbReference>
<dbReference type="PROSITE" id="PS00678">
    <property type="entry name" value="WD_REPEATS_1"/>
    <property type="match status" value="1"/>
</dbReference>
<dbReference type="InterPro" id="IPR015943">
    <property type="entry name" value="WD40/YVTN_repeat-like_dom_sf"/>
</dbReference>
<organism evidence="5 6">
    <name type="scientific">Pogonophryne albipinna</name>
    <dbReference type="NCBI Taxonomy" id="1090488"/>
    <lineage>
        <taxon>Eukaryota</taxon>
        <taxon>Metazoa</taxon>
        <taxon>Chordata</taxon>
        <taxon>Craniata</taxon>
        <taxon>Vertebrata</taxon>
        <taxon>Euteleostomi</taxon>
        <taxon>Actinopterygii</taxon>
        <taxon>Neopterygii</taxon>
        <taxon>Teleostei</taxon>
        <taxon>Neoteleostei</taxon>
        <taxon>Acanthomorphata</taxon>
        <taxon>Eupercaria</taxon>
        <taxon>Perciformes</taxon>
        <taxon>Notothenioidei</taxon>
        <taxon>Pogonophryne</taxon>
    </lineage>
</organism>
<dbReference type="InterPro" id="IPR011047">
    <property type="entry name" value="Quinoprotein_ADH-like_sf"/>
</dbReference>
<dbReference type="PANTHER" id="PTHR44324:SF1">
    <property type="entry name" value="WD REPEAT-CONTAINING PROTEIN 49"/>
    <property type="match status" value="1"/>
</dbReference>
<keyword evidence="1 3" id="KW-0853">WD repeat</keyword>
<feature type="region of interest" description="Disordered" evidence="4">
    <location>
        <begin position="828"/>
        <end position="888"/>
    </location>
</feature>
<dbReference type="PROSITE" id="PS50082">
    <property type="entry name" value="WD_REPEATS_2"/>
    <property type="match status" value="3"/>
</dbReference>
<dbReference type="EMBL" id="JAPTMU010000011">
    <property type="protein sequence ID" value="KAJ4935721.1"/>
    <property type="molecule type" value="Genomic_DNA"/>
</dbReference>
<dbReference type="Proteomes" id="UP001219934">
    <property type="component" value="Unassembled WGS sequence"/>
</dbReference>
<evidence type="ECO:0000256" key="4">
    <source>
        <dbReference type="SAM" id="MobiDB-lite"/>
    </source>
</evidence>
<dbReference type="InterPro" id="IPR001680">
    <property type="entry name" value="WD40_rpt"/>
</dbReference>
<name>A0AAD6FIX7_9TELE</name>
<evidence type="ECO:0000313" key="6">
    <source>
        <dbReference type="Proteomes" id="UP001219934"/>
    </source>
</evidence>
<evidence type="ECO:0000313" key="5">
    <source>
        <dbReference type="EMBL" id="KAJ4935721.1"/>
    </source>
</evidence>
<dbReference type="SUPFAM" id="SSF50998">
    <property type="entry name" value="Quinoprotein alcohol dehydrogenase-like"/>
    <property type="match status" value="1"/>
</dbReference>
<keyword evidence="2" id="KW-0677">Repeat</keyword>
<keyword evidence="6" id="KW-1185">Reference proteome</keyword>
<dbReference type="Pfam" id="PF00400">
    <property type="entry name" value="WD40"/>
    <property type="match status" value="4"/>
</dbReference>
<dbReference type="Gene3D" id="2.130.10.10">
    <property type="entry name" value="YVTN repeat-like/Quinoprotein amine dehydrogenase"/>
    <property type="match status" value="3"/>
</dbReference>
<dbReference type="PROSITE" id="PS50294">
    <property type="entry name" value="WD_REPEATS_REGION"/>
    <property type="match status" value="1"/>
</dbReference>
<feature type="repeat" description="WD" evidence="3">
    <location>
        <begin position="433"/>
        <end position="460"/>
    </location>
</feature>
<feature type="repeat" description="WD" evidence="3">
    <location>
        <begin position="716"/>
        <end position="752"/>
    </location>
</feature>
<evidence type="ECO:0000256" key="1">
    <source>
        <dbReference type="ARBA" id="ARBA00022574"/>
    </source>
</evidence>
<evidence type="ECO:0000256" key="2">
    <source>
        <dbReference type="ARBA" id="ARBA00022737"/>
    </source>
</evidence>
<feature type="repeat" description="WD" evidence="3">
    <location>
        <begin position="339"/>
        <end position="380"/>
    </location>
</feature>
<dbReference type="InterPro" id="IPR036322">
    <property type="entry name" value="WD40_repeat_dom_sf"/>
</dbReference>
<accession>A0AAD6FIX7</accession>
<dbReference type="SMART" id="SM00320">
    <property type="entry name" value="WD40"/>
    <property type="match status" value="8"/>
</dbReference>
<dbReference type="PANTHER" id="PTHR44324">
    <property type="entry name" value="WD40 REPEAT DOMAIN 95"/>
    <property type="match status" value="1"/>
</dbReference>
<gene>
    <name evidence="5" type="ORF">JOQ06_017249</name>
</gene>
<dbReference type="InterPro" id="IPR019775">
    <property type="entry name" value="WD40_repeat_CS"/>
</dbReference>